<sequence>MFLVNNALKTLHVHTRRVASRTVCEYHLPLKRSQCTYHSPTNPTHVNLLTIASNSKSLLQTKQTHAFARLNGFLPGSVSLCATLILRYAGFKEPNACFLLFEQTINYCHTAFLWNTFIRALSVACVHDGFVTYNQMVRTGVSLDDHTFPFVLKVCADNLELQKGMEIHGRLFKLGFETNVFLGHPSEASYVFHYMPVKDVVTWNAMITNLTQNGLQLAALELVREMVVHNKIPDSVTLISVLPTCARGGFLRPGKEIHAVTIRKGFNFDLFVTNALTDMYAKCGCLDLAQRVFDISLRDELSYNILIASYAETSDCSKSLSLFSEMGLIGMMHDVVSFVGAISACANLAASKQGKEIHGVVMRNFFHAHLFVANSLLDFYSRCGRIDIANKIFERIPNKNAASWNTMILGYGMIGGGEACLVLSVGSINSEPENLLSLMWTGNNITRPFRVAGAAALAPFIYQGLKKIQNYFKLPNLVNAFAPCCLHSRCIVFNRRWLAHPF</sequence>
<organism evidence="1 2">
    <name type="scientific">Pistacia integerrima</name>
    <dbReference type="NCBI Taxonomy" id="434235"/>
    <lineage>
        <taxon>Eukaryota</taxon>
        <taxon>Viridiplantae</taxon>
        <taxon>Streptophyta</taxon>
        <taxon>Embryophyta</taxon>
        <taxon>Tracheophyta</taxon>
        <taxon>Spermatophyta</taxon>
        <taxon>Magnoliopsida</taxon>
        <taxon>eudicotyledons</taxon>
        <taxon>Gunneridae</taxon>
        <taxon>Pentapetalae</taxon>
        <taxon>rosids</taxon>
        <taxon>malvids</taxon>
        <taxon>Sapindales</taxon>
        <taxon>Anacardiaceae</taxon>
        <taxon>Pistacia</taxon>
    </lineage>
</organism>
<proteinExistence type="predicted"/>
<comment type="caution">
    <text evidence="1">The sequence shown here is derived from an EMBL/GenBank/DDBJ whole genome shotgun (WGS) entry which is preliminary data.</text>
</comment>
<dbReference type="EMBL" id="CM047748">
    <property type="protein sequence ID" value="KAJ0015211.1"/>
    <property type="molecule type" value="Genomic_DNA"/>
</dbReference>
<evidence type="ECO:0000313" key="2">
    <source>
        <dbReference type="Proteomes" id="UP001163603"/>
    </source>
</evidence>
<name>A0ACC0XFT4_9ROSI</name>
<evidence type="ECO:0000313" key="1">
    <source>
        <dbReference type="EMBL" id="KAJ0015211.1"/>
    </source>
</evidence>
<gene>
    <name evidence="1" type="ORF">Pint_21454</name>
</gene>
<dbReference type="Proteomes" id="UP001163603">
    <property type="component" value="Chromosome 13"/>
</dbReference>
<keyword evidence="2" id="KW-1185">Reference proteome</keyword>
<reference evidence="2" key="1">
    <citation type="journal article" date="2023" name="G3 (Bethesda)">
        <title>Genome assembly and association tests identify interacting loci associated with vigor, precocity, and sex in interspecific pistachio rootstocks.</title>
        <authorList>
            <person name="Palmer W."/>
            <person name="Jacygrad E."/>
            <person name="Sagayaradj S."/>
            <person name="Cavanaugh K."/>
            <person name="Han R."/>
            <person name="Bertier L."/>
            <person name="Beede B."/>
            <person name="Kafkas S."/>
            <person name="Golino D."/>
            <person name="Preece J."/>
            <person name="Michelmore R."/>
        </authorList>
    </citation>
    <scope>NUCLEOTIDE SEQUENCE [LARGE SCALE GENOMIC DNA]</scope>
</reference>
<protein>
    <submittedName>
        <fullName evidence="1">Uncharacterized protein</fullName>
    </submittedName>
</protein>
<accession>A0ACC0XFT4</accession>